<dbReference type="FunFam" id="3.20.20.70:FF:000138">
    <property type="entry name" value="NADPH dehydrogenase 1"/>
    <property type="match status" value="1"/>
</dbReference>
<dbReference type="PANTHER" id="PTHR22893:SF91">
    <property type="entry name" value="NADPH DEHYDROGENASE 2-RELATED"/>
    <property type="match status" value="1"/>
</dbReference>
<dbReference type="GO" id="GO:0010181">
    <property type="term" value="F:FMN binding"/>
    <property type="evidence" value="ECO:0007669"/>
    <property type="project" value="InterPro"/>
</dbReference>
<evidence type="ECO:0000313" key="2">
    <source>
        <dbReference type="EMBL" id="KAJ3486698.1"/>
    </source>
</evidence>
<organism evidence="2 3">
    <name type="scientific">Meripilus lineatus</name>
    <dbReference type="NCBI Taxonomy" id="2056292"/>
    <lineage>
        <taxon>Eukaryota</taxon>
        <taxon>Fungi</taxon>
        <taxon>Dikarya</taxon>
        <taxon>Basidiomycota</taxon>
        <taxon>Agaricomycotina</taxon>
        <taxon>Agaricomycetes</taxon>
        <taxon>Polyporales</taxon>
        <taxon>Meripilaceae</taxon>
        <taxon>Meripilus</taxon>
    </lineage>
</organism>
<keyword evidence="3" id="KW-1185">Reference proteome</keyword>
<dbReference type="CDD" id="cd02933">
    <property type="entry name" value="OYE_like_FMN"/>
    <property type="match status" value="1"/>
</dbReference>
<dbReference type="InterPro" id="IPR013785">
    <property type="entry name" value="Aldolase_TIM"/>
</dbReference>
<proteinExistence type="predicted"/>
<feature type="domain" description="NADH:flavin oxidoreductase/NADH oxidase N-terminal" evidence="1">
    <location>
        <begin position="6"/>
        <end position="337"/>
    </location>
</feature>
<name>A0AAD5YF47_9APHY</name>
<comment type="caution">
    <text evidence="2">The sequence shown here is derived from an EMBL/GenBank/DDBJ whole genome shotgun (WGS) entry which is preliminary data.</text>
</comment>
<gene>
    <name evidence="2" type="ORF">NLI96_g4054</name>
</gene>
<sequence>MASLSKLFTPIKVGDLALKHRVVLAPLTRYRNTLEHVPTDLSVEYYSQRASTPGTLLITEATAVAARAGGYENIPHLETAEQIAGWKKVTDAVHAKGSYIFAQLWALGRTADPKVIKKYGYDYAGASDIPLENFPVPRPLGTGEVKEFVQLYANAAANAIQAGFDGVEIHGANGYLPDQFLQDVSNNRADEYGGSIENRARFPLEIIDAIVNAVGTAKKVAIRLSPWETFQGMRMKDPIPTFSYLVSEIAKRHPDFAYVHVIEARFSGGTEREVPEGEGNEFLQNIWAPRPFINAGGYTRELALKAAETEGNLVAFGRHFIANPDLPLRLRENVALNKYDRNTFFKALSPEGYIDYPFDEGLQKAIHESDKAAAPQTSL</sequence>
<dbReference type="EMBL" id="JANAWD010000113">
    <property type="protein sequence ID" value="KAJ3486698.1"/>
    <property type="molecule type" value="Genomic_DNA"/>
</dbReference>
<dbReference type="Pfam" id="PF00724">
    <property type="entry name" value="Oxidored_FMN"/>
    <property type="match status" value="1"/>
</dbReference>
<dbReference type="InterPro" id="IPR045247">
    <property type="entry name" value="Oye-like"/>
</dbReference>
<dbReference type="InterPro" id="IPR001155">
    <property type="entry name" value="OxRdtase_FMN_N"/>
</dbReference>
<dbReference type="SUPFAM" id="SSF51395">
    <property type="entry name" value="FMN-linked oxidoreductases"/>
    <property type="match status" value="1"/>
</dbReference>
<dbReference type="Gene3D" id="3.20.20.70">
    <property type="entry name" value="Aldolase class I"/>
    <property type="match status" value="1"/>
</dbReference>
<dbReference type="PANTHER" id="PTHR22893">
    <property type="entry name" value="NADH OXIDOREDUCTASE-RELATED"/>
    <property type="match status" value="1"/>
</dbReference>
<accession>A0AAD5YF47</accession>
<dbReference type="GO" id="GO:0003959">
    <property type="term" value="F:NADPH dehydrogenase activity"/>
    <property type="evidence" value="ECO:0007669"/>
    <property type="project" value="TreeGrafter"/>
</dbReference>
<protein>
    <recommendedName>
        <fullName evidence="1">NADH:flavin oxidoreductase/NADH oxidase N-terminal domain-containing protein</fullName>
    </recommendedName>
</protein>
<dbReference type="Proteomes" id="UP001212997">
    <property type="component" value="Unassembled WGS sequence"/>
</dbReference>
<dbReference type="AlphaFoldDB" id="A0AAD5YF47"/>
<evidence type="ECO:0000259" key="1">
    <source>
        <dbReference type="Pfam" id="PF00724"/>
    </source>
</evidence>
<reference evidence="2" key="1">
    <citation type="submission" date="2022-07" db="EMBL/GenBank/DDBJ databases">
        <title>Genome Sequence of Physisporinus lineatus.</title>
        <authorList>
            <person name="Buettner E."/>
        </authorList>
    </citation>
    <scope>NUCLEOTIDE SEQUENCE</scope>
    <source>
        <strain evidence="2">VT162</strain>
    </source>
</reference>
<evidence type="ECO:0000313" key="3">
    <source>
        <dbReference type="Proteomes" id="UP001212997"/>
    </source>
</evidence>